<gene>
    <name evidence="2" type="ORF">EVAR_47427_1</name>
</gene>
<evidence type="ECO:0000313" key="3">
    <source>
        <dbReference type="Proteomes" id="UP000299102"/>
    </source>
</evidence>
<comment type="caution">
    <text evidence="2">The sequence shown here is derived from an EMBL/GenBank/DDBJ whole genome shotgun (WGS) entry which is preliminary data.</text>
</comment>
<sequence length="107" mass="11909">MRKYIREQTERRVWNAVEPPLGVVRRAVALVYSLIATSASPSQSITPFCLMLVSIVDPRISSTFSEDIPSSAPGPIIGSRPVNSMNSVIDDKNRQPSSEFDVNWGWM</sequence>
<dbReference type="AlphaFoldDB" id="A0A4C1Y2V6"/>
<protein>
    <submittedName>
        <fullName evidence="2">Uncharacterized protein</fullName>
    </submittedName>
</protein>
<feature type="region of interest" description="Disordered" evidence="1">
    <location>
        <begin position="66"/>
        <end position="107"/>
    </location>
</feature>
<organism evidence="2 3">
    <name type="scientific">Eumeta variegata</name>
    <name type="common">Bagworm moth</name>
    <name type="synonym">Eumeta japonica</name>
    <dbReference type="NCBI Taxonomy" id="151549"/>
    <lineage>
        <taxon>Eukaryota</taxon>
        <taxon>Metazoa</taxon>
        <taxon>Ecdysozoa</taxon>
        <taxon>Arthropoda</taxon>
        <taxon>Hexapoda</taxon>
        <taxon>Insecta</taxon>
        <taxon>Pterygota</taxon>
        <taxon>Neoptera</taxon>
        <taxon>Endopterygota</taxon>
        <taxon>Lepidoptera</taxon>
        <taxon>Glossata</taxon>
        <taxon>Ditrysia</taxon>
        <taxon>Tineoidea</taxon>
        <taxon>Psychidae</taxon>
        <taxon>Oiketicinae</taxon>
        <taxon>Eumeta</taxon>
    </lineage>
</organism>
<keyword evidence="3" id="KW-1185">Reference proteome</keyword>
<dbReference type="EMBL" id="BGZK01001031">
    <property type="protein sequence ID" value="GBP69152.1"/>
    <property type="molecule type" value="Genomic_DNA"/>
</dbReference>
<accession>A0A4C1Y2V6</accession>
<dbReference type="Proteomes" id="UP000299102">
    <property type="component" value="Unassembled WGS sequence"/>
</dbReference>
<reference evidence="2 3" key="1">
    <citation type="journal article" date="2019" name="Commun. Biol.">
        <title>The bagworm genome reveals a unique fibroin gene that provides high tensile strength.</title>
        <authorList>
            <person name="Kono N."/>
            <person name="Nakamura H."/>
            <person name="Ohtoshi R."/>
            <person name="Tomita M."/>
            <person name="Numata K."/>
            <person name="Arakawa K."/>
        </authorList>
    </citation>
    <scope>NUCLEOTIDE SEQUENCE [LARGE SCALE GENOMIC DNA]</scope>
</reference>
<proteinExistence type="predicted"/>
<evidence type="ECO:0000256" key="1">
    <source>
        <dbReference type="SAM" id="MobiDB-lite"/>
    </source>
</evidence>
<name>A0A4C1Y2V6_EUMVA</name>
<evidence type="ECO:0000313" key="2">
    <source>
        <dbReference type="EMBL" id="GBP69152.1"/>
    </source>
</evidence>